<gene>
    <name evidence="1" type="ORF">Cha6605_4493</name>
</gene>
<name>K9UK03_CHAP6</name>
<dbReference type="EMBL" id="CP003600">
    <property type="protein sequence ID" value="AFY95422.1"/>
    <property type="molecule type" value="Genomic_DNA"/>
</dbReference>
<accession>K9UK03</accession>
<sequence>MNKFIAPDTDNIKQDKQQALAYINQSIQLQPNYAMSHFLKFSVNLQLGNRAATSSDMIKNYHTNLNLRDDRSAKMRNGG</sequence>
<dbReference type="Proteomes" id="UP000010366">
    <property type="component" value="Chromosome"/>
</dbReference>
<keyword evidence="2" id="KW-1185">Reference proteome</keyword>
<dbReference type="KEGG" id="cmp:Cha6605_4493"/>
<protein>
    <recommendedName>
        <fullName evidence="3">Tetratricopeptide repeat protein</fullName>
    </recommendedName>
</protein>
<evidence type="ECO:0008006" key="3">
    <source>
        <dbReference type="Google" id="ProtNLM"/>
    </source>
</evidence>
<evidence type="ECO:0000313" key="1">
    <source>
        <dbReference type="EMBL" id="AFY95422.1"/>
    </source>
</evidence>
<organism evidence="1 2">
    <name type="scientific">Chamaesiphon minutus (strain ATCC 27169 / PCC 6605)</name>
    <dbReference type="NCBI Taxonomy" id="1173020"/>
    <lineage>
        <taxon>Bacteria</taxon>
        <taxon>Bacillati</taxon>
        <taxon>Cyanobacteriota</taxon>
        <taxon>Cyanophyceae</taxon>
        <taxon>Gomontiellales</taxon>
        <taxon>Chamaesiphonaceae</taxon>
        <taxon>Chamaesiphon</taxon>
    </lineage>
</organism>
<dbReference type="RefSeq" id="WP_015161523.1">
    <property type="nucleotide sequence ID" value="NC_019697.1"/>
</dbReference>
<evidence type="ECO:0000313" key="2">
    <source>
        <dbReference type="Proteomes" id="UP000010366"/>
    </source>
</evidence>
<dbReference type="AlphaFoldDB" id="K9UK03"/>
<proteinExistence type="predicted"/>
<dbReference type="HOGENOM" id="CLU_2599627_0_0_3"/>
<reference evidence="1 2" key="1">
    <citation type="submission" date="2012-05" db="EMBL/GenBank/DDBJ databases">
        <title>Finished chromosome of genome of Chamaesiphon sp. PCC 6605.</title>
        <authorList>
            <consortium name="US DOE Joint Genome Institute"/>
            <person name="Gugger M."/>
            <person name="Coursin T."/>
            <person name="Rippka R."/>
            <person name="Tandeau De Marsac N."/>
            <person name="Huntemann M."/>
            <person name="Wei C.-L."/>
            <person name="Han J."/>
            <person name="Detter J.C."/>
            <person name="Han C."/>
            <person name="Tapia R."/>
            <person name="Chen A."/>
            <person name="Kyrpides N."/>
            <person name="Mavromatis K."/>
            <person name="Markowitz V."/>
            <person name="Szeto E."/>
            <person name="Ivanova N."/>
            <person name="Pagani I."/>
            <person name="Pati A."/>
            <person name="Goodwin L."/>
            <person name="Nordberg H.P."/>
            <person name="Cantor M.N."/>
            <person name="Hua S.X."/>
            <person name="Woyke T."/>
            <person name="Kerfeld C.A."/>
        </authorList>
    </citation>
    <scope>NUCLEOTIDE SEQUENCE [LARGE SCALE GENOMIC DNA]</scope>
    <source>
        <strain evidence="2">ATCC 27169 / PCC 6605</strain>
    </source>
</reference>
<dbReference type="STRING" id="1173020.Cha6605_4493"/>